<name>A0A2S5CIH6_9GAMM</name>
<dbReference type="NCBIfam" id="TIGR03803">
    <property type="entry name" value="Gloeo_Verruco"/>
    <property type="match status" value="6"/>
</dbReference>
<sequence length="418" mass="43589">MQKKKNILSTLRACCKLAAVPLLMAVVLPNWAQAAQLTTLLDFDGNNGAYPDSTWVLDGAGSLYGTAKGLGYAGSVLKLSPPAPEYTAWTLTRLSKFNSPSDGYQPGPLLQGQDGNWYAVTVSGGTNGVGTIFRLAPPAVGQTKWTRTTLFNFDSTQAPLSSARLLRDKSGNLYGTTFDGGAGHGGSVFRLAPPAAGKKGWTLSTLVNFNGTNGTLPFGGLIMDASGNLYGTTWWGGVDDDGTVFRLSPPAVGQSEWVLTTLVDFDGTHGNFPVAGLVADKVGHLYGTTTRGGANGLGTVFKLSPPLPGKTTWRLTTLADFTATSGHYPFAPLLRDASGNLYGTAFIGGADDDFGTVFKLSPPVTGQTAWTLATLVDFDGTNGKSPFAGLVRDALGNLYGATNSGGQYGFGTVFKVSP</sequence>
<dbReference type="Proteomes" id="UP000237423">
    <property type="component" value="Unassembled WGS sequence"/>
</dbReference>
<reference evidence="2 3" key="1">
    <citation type="submission" date="2017-11" db="EMBL/GenBank/DDBJ databases">
        <title>Draft Genome Sequence of Methylobacter psychrotolerans Sph1T, an Obligate Methanotroph from Low-Temperature Environments.</title>
        <authorList>
            <person name="Oshkin I.Y."/>
            <person name="Miroshnikov K."/>
            <person name="Belova S.E."/>
            <person name="Korzhenkov A."/>
            <person name="Toshchakov S.V."/>
            <person name="Dedysh S.N."/>
        </authorList>
    </citation>
    <scope>NUCLEOTIDE SEQUENCE [LARGE SCALE GENOMIC DNA]</scope>
    <source>
        <strain evidence="2 3">Sph1</strain>
    </source>
</reference>
<feature type="chain" id="PRO_5015763973" evidence="1">
    <location>
        <begin position="35"/>
        <end position="418"/>
    </location>
</feature>
<gene>
    <name evidence="2" type="ORF">AADEFJLK_03738</name>
</gene>
<proteinExistence type="predicted"/>
<dbReference type="EMBL" id="PGFZ01000010">
    <property type="protein sequence ID" value="POZ50542.1"/>
    <property type="molecule type" value="Genomic_DNA"/>
</dbReference>
<keyword evidence="1" id="KW-0732">Signal</keyword>
<feature type="signal peptide" evidence="1">
    <location>
        <begin position="1"/>
        <end position="34"/>
    </location>
</feature>
<dbReference type="AlphaFoldDB" id="A0A2S5CIH6"/>
<evidence type="ECO:0000313" key="2">
    <source>
        <dbReference type="EMBL" id="POZ50542.1"/>
    </source>
</evidence>
<dbReference type="InterPro" id="IPR022519">
    <property type="entry name" value="Gloeo/Verruco_rpt"/>
</dbReference>
<evidence type="ECO:0000256" key="1">
    <source>
        <dbReference type="SAM" id="SignalP"/>
    </source>
</evidence>
<evidence type="ECO:0000313" key="3">
    <source>
        <dbReference type="Proteomes" id="UP000237423"/>
    </source>
</evidence>
<dbReference type="Gene3D" id="2.115.10.10">
    <property type="entry name" value="Tachylectin 2"/>
    <property type="match status" value="2"/>
</dbReference>
<protein>
    <submittedName>
        <fullName evidence="2">Uncharacterized protein</fullName>
    </submittedName>
</protein>
<accession>A0A2S5CIH6</accession>
<dbReference type="RefSeq" id="WP_103975325.1">
    <property type="nucleotide sequence ID" value="NZ_PGFZ01000010.1"/>
</dbReference>
<organism evidence="2 3">
    <name type="scientific">Methylovulum psychrotolerans</name>
    <dbReference type="NCBI Taxonomy" id="1704499"/>
    <lineage>
        <taxon>Bacteria</taxon>
        <taxon>Pseudomonadati</taxon>
        <taxon>Pseudomonadota</taxon>
        <taxon>Gammaproteobacteria</taxon>
        <taxon>Methylococcales</taxon>
        <taxon>Methylococcaceae</taxon>
        <taxon>Methylovulum</taxon>
    </lineage>
</organism>
<comment type="caution">
    <text evidence="2">The sequence shown here is derived from an EMBL/GenBank/DDBJ whole genome shotgun (WGS) entry which is preliminary data.</text>
</comment>